<dbReference type="GO" id="GO:0006352">
    <property type="term" value="P:DNA-templated transcription initiation"/>
    <property type="evidence" value="ECO:0007669"/>
    <property type="project" value="InterPro"/>
</dbReference>
<evidence type="ECO:0000259" key="5">
    <source>
        <dbReference type="Pfam" id="PF04542"/>
    </source>
</evidence>
<reference evidence="7 8" key="1">
    <citation type="submission" date="2015-07" db="EMBL/GenBank/DDBJ databases">
        <authorList>
            <person name="Kim K.M."/>
        </authorList>
    </citation>
    <scope>NUCLEOTIDE SEQUENCE [LARGE SCALE GENOMIC DNA]</scope>
    <source>
        <strain evidence="7 8">KCTC 12363</strain>
    </source>
</reference>
<evidence type="ECO:0000256" key="2">
    <source>
        <dbReference type="ARBA" id="ARBA00023015"/>
    </source>
</evidence>
<dbReference type="InterPro" id="IPR036388">
    <property type="entry name" value="WH-like_DNA-bd_sf"/>
</dbReference>
<feature type="domain" description="RNA polymerase sigma factor 70 region 4 type 2" evidence="6">
    <location>
        <begin position="125"/>
        <end position="161"/>
    </location>
</feature>
<dbReference type="Proteomes" id="UP000036520">
    <property type="component" value="Chromosome"/>
</dbReference>
<evidence type="ECO:0000256" key="1">
    <source>
        <dbReference type="ARBA" id="ARBA00010641"/>
    </source>
</evidence>
<organism evidence="7 8">
    <name type="scientific">Cyclobacterium amurskyense</name>
    <dbReference type="NCBI Taxonomy" id="320787"/>
    <lineage>
        <taxon>Bacteria</taxon>
        <taxon>Pseudomonadati</taxon>
        <taxon>Bacteroidota</taxon>
        <taxon>Cytophagia</taxon>
        <taxon>Cytophagales</taxon>
        <taxon>Cyclobacteriaceae</taxon>
        <taxon>Cyclobacterium</taxon>
    </lineage>
</organism>
<protein>
    <submittedName>
        <fullName evidence="7">RNA polymerase, sigma-24 subunit, ECF subfamily</fullName>
    </submittedName>
</protein>
<dbReference type="PANTHER" id="PTHR43133">
    <property type="entry name" value="RNA POLYMERASE ECF-TYPE SIGMA FACTO"/>
    <property type="match status" value="1"/>
</dbReference>
<dbReference type="GO" id="GO:0003677">
    <property type="term" value="F:DNA binding"/>
    <property type="evidence" value="ECO:0007669"/>
    <property type="project" value="InterPro"/>
</dbReference>
<dbReference type="PATRIC" id="fig|320787.5.peg.3510"/>
<evidence type="ECO:0000256" key="3">
    <source>
        <dbReference type="ARBA" id="ARBA00023082"/>
    </source>
</evidence>
<dbReference type="SUPFAM" id="SSF88946">
    <property type="entry name" value="Sigma2 domain of RNA polymerase sigma factors"/>
    <property type="match status" value="1"/>
</dbReference>
<dbReference type="Gene3D" id="1.10.10.10">
    <property type="entry name" value="Winged helix-like DNA-binding domain superfamily/Winged helix DNA-binding domain"/>
    <property type="match status" value="1"/>
</dbReference>
<accession>A0A0H4PDS7</accession>
<dbReference type="InterPro" id="IPR013325">
    <property type="entry name" value="RNA_pol_sigma_r2"/>
</dbReference>
<evidence type="ECO:0000313" key="7">
    <source>
        <dbReference type="EMBL" id="AKP52611.1"/>
    </source>
</evidence>
<feature type="domain" description="RNA polymerase sigma-70 region 2" evidence="5">
    <location>
        <begin position="17"/>
        <end position="81"/>
    </location>
</feature>
<name>A0A0H4PDS7_9BACT</name>
<dbReference type="OrthoDB" id="9780326at2"/>
<dbReference type="RefSeq" id="WP_048642805.1">
    <property type="nucleotide sequence ID" value="NZ_CP012040.1"/>
</dbReference>
<dbReference type="NCBIfam" id="TIGR02937">
    <property type="entry name" value="sigma70-ECF"/>
    <property type="match status" value="1"/>
</dbReference>
<comment type="similarity">
    <text evidence="1">Belongs to the sigma-70 factor family. ECF subfamily.</text>
</comment>
<dbReference type="GO" id="GO:0016987">
    <property type="term" value="F:sigma factor activity"/>
    <property type="evidence" value="ECO:0007669"/>
    <property type="project" value="UniProtKB-KW"/>
</dbReference>
<dbReference type="SUPFAM" id="SSF88659">
    <property type="entry name" value="Sigma3 and sigma4 domains of RNA polymerase sigma factors"/>
    <property type="match status" value="1"/>
</dbReference>
<evidence type="ECO:0000256" key="4">
    <source>
        <dbReference type="ARBA" id="ARBA00023163"/>
    </source>
</evidence>
<dbReference type="Pfam" id="PF04542">
    <property type="entry name" value="Sigma70_r2"/>
    <property type="match status" value="1"/>
</dbReference>
<keyword evidence="2" id="KW-0805">Transcription regulation</keyword>
<dbReference type="InterPro" id="IPR013324">
    <property type="entry name" value="RNA_pol_sigma_r3/r4-like"/>
</dbReference>
<sequence length="167" mass="19777">MTFSQNKLSDEFLKYLEQNKGILYKVARSYGNNEDEIKDLIQEISIQVWKAFPKYKQEFKFSTWLYRIALNVAISNYRKEKVRAQINSPMEDQFIQIAAPKESTQNENIQQLYLLISEFKHFDRALMLLYLDEKSYAEIANIMGISESNVATKLSRLKKKLKEKFLK</sequence>
<dbReference type="InterPro" id="IPR007627">
    <property type="entry name" value="RNA_pol_sigma70_r2"/>
</dbReference>
<dbReference type="InterPro" id="IPR013249">
    <property type="entry name" value="RNA_pol_sigma70_r4_t2"/>
</dbReference>
<dbReference type="EMBL" id="CP012040">
    <property type="protein sequence ID" value="AKP52611.1"/>
    <property type="molecule type" value="Genomic_DNA"/>
</dbReference>
<dbReference type="InterPro" id="IPR039425">
    <property type="entry name" value="RNA_pol_sigma-70-like"/>
</dbReference>
<keyword evidence="4" id="KW-0804">Transcription</keyword>
<dbReference type="PANTHER" id="PTHR43133:SF45">
    <property type="entry name" value="RNA POLYMERASE ECF-TYPE SIGMA FACTOR"/>
    <property type="match status" value="1"/>
</dbReference>
<dbReference type="STRING" id="320787.CA2015_3214"/>
<dbReference type="AlphaFoldDB" id="A0A0H4PDS7"/>
<proteinExistence type="inferred from homology"/>
<keyword evidence="3" id="KW-0731">Sigma factor</keyword>
<dbReference type="KEGG" id="camu:CA2015_3214"/>
<dbReference type="InterPro" id="IPR014284">
    <property type="entry name" value="RNA_pol_sigma-70_dom"/>
</dbReference>
<keyword evidence="8" id="KW-1185">Reference proteome</keyword>
<evidence type="ECO:0000259" key="6">
    <source>
        <dbReference type="Pfam" id="PF08281"/>
    </source>
</evidence>
<evidence type="ECO:0000313" key="8">
    <source>
        <dbReference type="Proteomes" id="UP000036520"/>
    </source>
</evidence>
<gene>
    <name evidence="7" type="ORF">CA2015_3214</name>
</gene>
<dbReference type="Gene3D" id="1.10.1740.10">
    <property type="match status" value="1"/>
</dbReference>
<dbReference type="Pfam" id="PF08281">
    <property type="entry name" value="Sigma70_r4_2"/>
    <property type="match status" value="1"/>
</dbReference>